<proteinExistence type="inferred from homology"/>
<dbReference type="PANTHER" id="PTHR46696:SF4">
    <property type="entry name" value="BIOTIN BIOSYNTHESIS CYTOCHROME P450"/>
    <property type="match status" value="1"/>
</dbReference>
<evidence type="ECO:0000313" key="2">
    <source>
        <dbReference type="EMBL" id="MCD2193022.1"/>
    </source>
</evidence>
<dbReference type="RefSeq" id="WP_230730677.1">
    <property type="nucleotide sequence ID" value="NZ_JAJNDB010000001.1"/>
</dbReference>
<comment type="caution">
    <text evidence="2">The sequence shown here is derived from an EMBL/GenBank/DDBJ whole genome shotgun (WGS) entry which is preliminary data.</text>
</comment>
<dbReference type="InterPro" id="IPR036396">
    <property type="entry name" value="Cyt_P450_sf"/>
</dbReference>
<evidence type="ECO:0000256" key="1">
    <source>
        <dbReference type="ARBA" id="ARBA00010617"/>
    </source>
</evidence>
<dbReference type="EMBL" id="JAJNDB010000001">
    <property type="protein sequence ID" value="MCD2193022.1"/>
    <property type="molecule type" value="Genomic_DNA"/>
</dbReference>
<dbReference type="PANTHER" id="PTHR46696">
    <property type="entry name" value="P450, PUTATIVE (EUROFUNG)-RELATED"/>
    <property type="match status" value="1"/>
</dbReference>
<keyword evidence="3" id="KW-1185">Reference proteome</keyword>
<reference evidence="2 3" key="1">
    <citation type="submission" date="2021-11" db="EMBL/GenBank/DDBJ databases">
        <title>Draft genome sequence of Actinomycetospora sp. SF1 isolated from the rhizosphere soil.</title>
        <authorList>
            <person name="Duangmal K."/>
            <person name="Chantavorakit T."/>
        </authorList>
    </citation>
    <scope>NUCLEOTIDE SEQUENCE [LARGE SCALE GENOMIC DNA]</scope>
    <source>
        <strain evidence="2 3">TBRC 5722</strain>
    </source>
</reference>
<dbReference type="InterPro" id="IPR001128">
    <property type="entry name" value="Cyt_P450"/>
</dbReference>
<name>A0ABS8P446_9PSEU</name>
<gene>
    <name evidence="2" type="ORF">LQ327_06415</name>
</gene>
<dbReference type="Gene3D" id="1.10.630.10">
    <property type="entry name" value="Cytochrome P450"/>
    <property type="match status" value="1"/>
</dbReference>
<dbReference type="PRINTS" id="PR00359">
    <property type="entry name" value="BP450"/>
</dbReference>
<sequence length="427" mass="47124">MSVQSGTATTGRGYSAVDISSREFWDATAEERERTFARLRAEDPVSWQRPIENAVAPDPDDPGYWAVVTHADITAVSTANDVFVSGQGVLFDALPPEFLEMTQSFMAMDNPRHNELRKIVQKAFTPKQIRRIDDQVEQAAREVVDSFAAEPSGEIEFVEGCAARLPLRMFAAMFGVPEHLQEETASAAQEIVSWADPEHLAGRDPAQVQLEAAQKLHTIAAEIIAERRENPTEDLFTGLIQAEVDGRQLTDAEIGAFFVLLSVAGNDTTKHTSTLTIKHFTENPDQREWLAADLDERIGTAVEEFIRYATPVMTFRRTAVADTELGGRPIRAGEKVVMFYPSGNRDAAVFDSPGAFDLSRSPNPHVGFGGGGTHFCLGNQLAKTMLRALFREILTRIPDIHVTAEPELLGTNFIRGVKRQQVAFTPE</sequence>
<dbReference type="InterPro" id="IPR002397">
    <property type="entry name" value="Cyt_P450_B"/>
</dbReference>
<dbReference type="Pfam" id="PF00067">
    <property type="entry name" value="p450"/>
    <property type="match status" value="1"/>
</dbReference>
<dbReference type="SUPFAM" id="SSF48264">
    <property type="entry name" value="Cytochrome P450"/>
    <property type="match status" value="1"/>
</dbReference>
<protein>
    <submittedName>
        <fullName evidence="2">Cytochrome P450</fullName>
    </submittedName>
</protein>
<accession>A0ABS8P446</accession>
<organism evidence="2 3">
    <name type="scientific">Actinomycetospora endophytica</name>
    <dbReference type="NCBI Taxonomy" id="2291215"/>
    <lineage>
        <taxon>Bacteria</taxon>
        <taxon>Bacillati</taxon>
        <taxon>Actinomycetota</taxon>
        <taxon>Actinomycetes</taxon>
        <taxon>Pseudonocardiales</taxon>
        <taxon>Pseudonocardiaceae</taxon>
        <taxon>Actinomycetospora</taxon>
    </lineage>
</organism>
<comment type="similarity">
    <text evidence="1">Belongs to the cytochrome P450 family.</text>
</comment>
<dbReference type="CDD" id="cd11033">
    <property type="entry name" value="CYP142-like"/>
    <property type="match status" value="1"/>
</dbReference>
<evidence type="ECO:0000313" key="3">
    <source>
        <dbReference type="Proteomes" id="UP001199469"/>
    </source>
</evidence>
<dbReference type="Proteomes" id="UP001199469">
    <property type="component" value="Unassembled WGS sequence"/>
</dbReference>